<evidence type="ECO:0000313" key="14">
    <source>
        <dbReference type="Proteomes" id="UP000440367"/>
    </source>
</evidence>
<proteinExistence type="predicted"/>
<dbReference type="EMBL" id="QXGF01001424">
    <property type="protein sequence ID" value="KAE8930101.1"/>
    <property type="molecule type" value="Genomic_DNA"/>
</dbReference>
<evidence type="ECO:0000313" key="16">
    <source>
        <dbReference type="Proteomes" id="UP000441208"/>
    </source>
</evidence>
<comment type="caution">
    <text evidence="6">The sequence shown here is derived from an EMBL/GenBank/DDBJ whole genome shotgun (WGS) entry which is preliminary data.</text>
</comment>
<dbReference type="Proteomes" id="UP000488956">
    <property type="component" value="Unassembled WGS sequence"/>
</dbReference>
<evidence type="ECO:0000313" key="7">
    <source>
        <dbReference type="EMBL" id="KAE9191202.1"/>
    </source>
</evidence>
<organism evidence="6 15">
    <name type="scientific">Phytophthora fragariae</name>
    <dbReference type="NCBI Taxonomy" id="53985"/>
    <lineage>
        <taxon>Eukaryota</taxon>
        <taxon>Sar</taxon>
        <taxon>Stramenopiles</taxon>
        <taxon>Oomycota</taxon>
        <taxon>Peronosporomycetes</taxon>
        <taxon>Peronosporales</taxon>
        <taxon>Peronosporaceae</taxon>
        <taxon>Phytophthora</taxon>
    </lineage>
</organism>
<evidence type="ECO:0000313" key="3">
    <source>
        <dbReference type="EMBL" id="KAE8984578.1"/>
    </source>
</evidence>
<evidence type="ECO:0000313" key="17">
    <source>
        <dbReference type="Proteomes" id="UP000460718"/>
    </source>
</evidence>
<dbReference type="EMBL" id="QXFX01001430">
    <property type="protein sequence ID" value="KAE9090398.1"/>
    <property type="molecule type" value="Genomic_DNA"/>
</dbReference>
<dbReference type="EMBL" id="QXGB01001413">
    <property type="protein sequence ID" value="KAE9191202.1"/>
    <property type="molecule type" value="Genomic_DNA"/>
</dbReference>
<dbReference type="EMBL" id="QXFZ01001946">
    <property type="protein sequence ID" value="KAE9082809.1"/>
    <property type="molecule type" value="Genomic_DNA"/>
</dbReference>
<dbReference type="Proteomes" id="UP000441208">
    <property type="component" value="Unassembled WGS sequence"/>
</dbReference>
<evidence type="ECO:0000313" key="4">
    <source>
        <dbReference type="EMBL" id="KAE9082809.1"/>
    </source>
</evidence>
<evidence type="ECO:0000313" key="10">
    <source>
        <dbReference type="EMBL" id="KAE9293613.1"/>
    </source>
</evidence>
<evidence type="ECO:0000313" key="5">
    <source>
        <dbReference type="EMBL" id="KAE9090398.1"/>
    </source>
</evidence>
<evidence type="ECO:0000313" key="12">
    <source>
        <dbReference type="Proteomes" id="UP000433483"/>
    </source>
</evidence>
<dbReference type="AlphaFoldDB" id="A0A6A3RZE0"/>
<evidence type="ECO:0000313" key="11">
    <source>
        <dbReference type="Proteomes" id="UP000429523"/>
    </source>
</evidence>
<dbReference type="EMBL" id="QXGD01001465">
    <property type="protein sequence ID" value="KAE9205527.1"/>
    <property type="molecule type" value="Genomic_DNA"/>
</dbReference>
<dbReference type="EMBL" id="QXFW01001886">
    <property type="protein sequence ID" value="KAE8984578.1"/>
    <property type="molecule type" value="Genomic_DNA"/>
</dbReference>
<dbReference type="Proteomes" id="UP000440732">
    <property type="component" value="Unassembled WGS sequence"/>
</dbReference>
<evidence type="ECO:0000313" key="8">
    <source>
        <dbReference type="EMBL" id="KAE9198926.1"/>
    </source>
</evidence>
<dbReference type="Proteomes" id="UP000476176">
    <property type="component" value="Unassembled WGS sequence"/>
</dbReference>
<feature type="compositionally biased region" description="Polar residues" evidence="1">
    <location>
        <begin position="51"/>
        <end position="61"/>
    </location>
</feature>
<keyword evidence="12" id="KW-1185">Reference proteome</keyword>
<dbReference type="Proteomes" id="UP000460718">
    <property type="component" value="Unassembled WGS sequence"/>
</dbReference>
<evidence type="ECO:0000313" key="9">
    <source>
        <dbReference type="EMBL" id="KAE9205527.1"/>
    </source>
</evidence>
<dbReference type="EMBL" id="QXGE01001367">
    <property type="protein sequence ID" value="KAE9293613.1"/>
    <property type="molecule type" value="Genomic_DNA"/>
</dbReference>
<reference evidence="11 12" key="1">
    <citation type="submission" date="2018-08" db="EMBL/GenBank/DDBJ databases">
        <title>Genomic investigation of the strawberry pathogen Phytophthora fragariae indicates pathogenicity is determined by transcriptional variation in three key races.</title>
        <authorList>
            <person name="Adams T.M."/>
            <person name="Armitage A.D."/>
            <person name="Sobczyk M.K."/>
            <person name="Bates H.J."/>
            <person name="Dunwell J.M."/>
            <person name="Nellist C.F."/>
            <person name="Harrison R.J."/>
        </authorList>
    </citation>
    <scope>NUCLEOTIDE SEQUENCE [LARGE SCALE GENOMIC DNA]</scope>
    <source>
        <strain evidence="10 13">A4</strain>
        <strain evidence="9 14">BC-1</strain>
        <strain evidence="8 18">BC-23</strain>
        <strain evidence="7 12">NOV-27</strain>
        <strain evidence="6 15">NOV-5</strain>
        <strain evidence="4 16">NOV-71</strain>
        <strain evidence="2 11">NOV-9</strain>
        <strain evidence="5 19">ONT-3</strain>
        <strain evidence="3 17">SCRP245</strain>
    </source>
</reference>
<evidence type="ECO:0000313" key="15">
    <source>
        <dbReference type="Proteomes" id="UP000440732"/>
    </source>
</evidence>
<dbReference type="Proteomes" id="UP000440367">
    <property type="component" value="Unassembled WGS sequence"/>
</dbReference>
<protein>
    <submittedName>
        <fullName evidence="6">Uncharacterized protein</fullName>
    </submittedName>
</protein>
<evidence type="ECO:0000256" key="1">
    <source>
        <dbReference type="SAM" id="MobiDB-lite"/>
    </source>
</evidence>
<evidence type="ECO:0000313" key="6">
    <source>
        <dbReference type="EMBL" id="KAE9106619.1"/>
    </source>
</evidence>
<evidence type="ECO:0000313" key="13">
    <source>
        <dbReference type="Proteomes" id="UP000437068"/>
    </source>
</evidence>
<evidence type="ECO:0000313" key="2">
    <source>
        <dbReference type="EMBL" id="KAE8930101.1"/>
    </source>
</evidence>
<evidence type="ECO:0000313" key="19">
    <source>
        <dbReference type="Proteomes" id="UP000488956"/>
    </source>
</evidence>
<evidence type="ECO:0000313" key="18">
    <source>
        <dbReference type="Proteomes" id="UP000476176"/>
    </source>
</evidence>
<dbReference type="Proteomes" id="UP000437068">
    <property type="component" value="Unassembled WGS sequence"/>
</dbReference>
<dbReference type="EMBL" id="QXGA01001957">
    <property type="protein sequence ID" value="KAE9106619.1"/>
    <property type="molecule type" value="Genomic_DNA"/>
</dbReference>
<name>A0A6A3RZE0_9STRA</name>
<feature type="region of interest" description="Disordered" evidence="1">
    <location>
        <begin position="50"/>
        <end position="124"/>
    </location>
</feature>
<sequence>MWVTVSSQPRQPLPPLSALFPNHFPNRKEIRSSPVLLANPLLRHTKLVRMSSATDTSSSQLEPPRDTGGDQAVFSDRDQAFGTPTHPPAGSSKPPTSSGGGDEKGAGADAAQDAPSVMGGRDDFCERRKRIRRLDQHHVE</sequence>
<dbReference type="Proteomes" id="UP000433483">
    <property type="component" value="Unassembled WGS sequence"/>
</dbReference>
<dbReference type="EMBL" id="QXGC01001637">
    <property type="protein sequence ID" value="KAE9198926.1"/>
    <property type="molecule type" value="Genomic_DNA"/>
</dbReference>
<accession>A0A6A3RZE0</accession>
<dbReference type="Proteomes" id="UP000429523">
    <property type="component" value="Unassembled WGS sequence"/>
</dbReference>
<feature type="compositionally biased region" description="Low complexity" evidence="1">
    <location>
        <begin position="88"/>
        <end position="97"/>
    </location>
</feature>
<gene>
    <name evidence="10" type="ORF">PF001_g18180</name>
    <name evidence="9" type="ORF">PF002_g20296</name>
    <name evidence="8" type="ORF">PF004_g19416</name>
    <name evidence="7" type="ORF">PF005_g18942</name>
    <name evidence="6" type="ORF">PF006_g21329</name>
    <name evidence="4" type="ORF">PF007_g22157</name>
    <name evidence="2" type="ORF">PF009_g19802</name>
    <name evidence="5" type="ORF">PF010_g18592</name>
    <name evidence="3" type="ORF">PF011_g20725</name>
</gene>